<dbReference type="InterPro" id="IPR011043">
    <property type="entry name" value="Gal_Oxase/kelch_b-propeller"/>
</dbReference>
<organism evidence="1 2">
    <name type="scientific">Folsomia candida</name>
    <name type="common">Springtail</name>
    <dbReference type="NCBI Taxonomy" id="158441"/>
    <lineage>
        <taxon>Eukaryota</taxon>
        <taxon>Metazoa</taxon>
        <taxon>Ecdysozoa</taxon>
        <taxon>Arthropoda</taxon>
        <taxon>Hexapoda</taxon>
        <taxon>Collembola</taxon>
        <taxon>Entomobryomorpha</taxon>
        <taxon>Isotomoidea</taxon>
        <taxon>Isotomidae</taxon>
        <taxon>Proisotominae</taxon>
        <taxon>Folsomia</taxon>
    </lineage>
</organism>
<proteinExistence type="predicted"/>
<dbReference type="EMBL" id="LNIX01000030">
    <property type="protein sequence ID" value="OXA41310.1"/>
    <property type="molecule type" value="Genomic_DNA"/>
</dbReference>
<dbReference type="AlphaFoldDB" id="A0A226D868"/>
<keyword evidence="2" id="KW-1185">Reference proteome</keyword>
<dbReference type="OrthoDB" id="432528at2759"/>
<name>A0A226D868_FOLCA</name>
<dbReference type="InterPro" id="IPR015915">
    <property type="entry name" value="Kelch-typ_b-propeller"/>
</dbReference>
<dbReference type="Gene3D" id="2.120.10.80">
    <property type="entry name" value="Kelch-type beta propeller"/>
    <property type="match status" value="1"/>
</dbReference>
<reference evidence="1 2" key="1">
    <citation type="submission" date="2015-12" db="EMBL/GenBank/DDBJ databases">
        <title>The genome of Folsomia candida.</title>
        <authorList>
            <person name="Faddeeva A."/>
            <person name="Derks M.F."/>
            <person name="Anvar Y."/>
            <person name="Smit S."/>
            <person name="Van Straalen N."/>
            <person name="Roelofs D."/>
        </authorList>
    </citation>
    <scope>NUCLEOTIDE SEQUENCE [LARGE SCALE GENOMIC DNA]</scope>
    <source>
        <strain evidence="1 2">VU population</strain>
        <tissue evidence="1">Whole body</tissue>
    </source>
</reference>
<dbReference type="Proteomes" id="UP000198287">
    <property type="component" value="Unassembled WGS sequence"/>
</dbReference>
<sequence length="313" mass="34329">MAMAPNYNESPIFRLKVTHVINNVVFLNILTSLLLPSTAKQLVAVEVSTKLPSTRYSTSAIYDGKDAIYIIGGMNIASGSILGEIVKFTISTEEVQLVASVPTPMTVGSASFDDRTGDIYVHHAMTYFTPTDRIYRFTPSTNMVELVGTRTIPNYNCAAVPGYANPEEIFVIGGDRRTNIVIFNMENHTISKVGDLVKPYFFAAAVADHTGSAILFGNDYLSDAYPPARLNLTSLATTYGSFPLPYFVVRPAVVWNGSYAYLFGGYNNISAGHYPHSIIQTDPNTLTYSLLPVANFPGNDTEALLQRCFREET</sequence>
<dbReference type="SUPFAM" id="SSF50965">
    <property type="entry name" value="Galactose oxidase, central domain"/>
    <property type="match status" value="1"/>
</dbReference>
<protein>
    <submittedName>
        <fullName evidence="1">Uncharacterized protein</fullName>
    </submittedName>
</protein>
<gene>
    <name evidence="1" type="ORF">Fcan01_23960</name>
</gene>
<evidence type="ECO:0000313" key="1">
    <source>
        <dbReference type="EMBL" id="OXA41310.1"/>
    </source>
</evidence>
<evidence type="ECO:0000313" key="2">
    <source>
        <dbReference type="Proteomes" id="UP000198287"/>
    </source>
</evidence>
<accession>A0A226D868</accession>
<comment type="caution">
    <text evidence="1">The sequence shown here is derived from an EMBL/GenBank/DDBJ whole genome shotgun (WGS) entry which is preliminary data.</text>
</comment>